<organism evidence="2 3">
    <name type="scientific">Spirodela intermedia</name>
    <name type="common">Intermediate duckweed</name>
    <dbReference type="NCBI Taxonomy" id="51605"/>
    <lineage>
        <taxon>Eukaryota</taxon>
        <taxon>Viridiplantae</taxon>
        <taxon>Streptophyta</taxon>
        <taxon>Embryophyta</taxon>
        <taxon>Tracheophyta</taxon>
        <taxon>Spermatophyta</taxon>
        <taxon>Magnoliopsida</taxon>
        <taxon>Liliopsida</taxon>
        <taxon>Araceae</taxon>
        <taxon>Lemnoideae</taxon>
        <taxon>Spirodela</taxon>
    </lineage>
</organism>
<protein>
    <submittedName>
        <fullName evidence="2">Uncharacterized protein</fullName>
    </submittedName>
</protein>
<feature type="region of interest" description="Disordered" evidence="1">
    <location>
        <begin position="20"/>
        <end position="104"/>
    </location>
</feature>
<evidence type="ECO:0000313" key="3">
    <source>
        <dbReference type="Proteomes" id="UP000663760"/>
    </source>
</evidence>
<evidence type="ECO:0000256" key="1">
    <source>
        <dbReference type="SAM" id="MobiDB-lite"/>
    </source>
</evidence>
<accession>A0A7I8LK44</accession>
<evidence type="ECO:0000313" key="2">
    <source>
        <dbReference type="EMBL" id="CAA7409635.1"/>
    </source>
</evidence>
<keyword evidence="3" id="KW-1185">Reference proteome</keyword>
<proteinExistence type="predicted"/>
<feature type="compositionally biased region" description="Basic and acidic residues" evidence="1">
    <location>
        <begin position="85"/>
        <end position="94"/>
    </location>
</feature>
<sequence>MACSSCSSLSSFFVGRGTAAATGSTAEMRLTSQMSADSRGAAEERSGPRSAAERRMASNWRKKGSVEAAEEESKGRRGNSSGRTPSEEATKSETWRASAAETTGVGVMKVTPQPREASAAASRRNGVRWPMPALVSRATWGAAAAAGGVMDPISECVEGGELCGRTGRWGRDAAGGDTSLPFEAPGGGKLTDPWLLF</sequence>
<dbReference type="EMBL" id="LR746279">
    <property type="protein sequence ID" value="CAA7409635.1"/>
    <property type="molecule type" value="Genomic_DNA"/>
</dbReference>
<name>A0A7I8LK44_SPIIN</name>
<dbReference type="AlphaFoldDB" id="A0A7I8LK44"/>
<reference evidence="2" key="1">
    <citation type="submission" date="2020-02" db="EMBL/GenBank/DDBJ databases">
        <authorList>
            <person name="Scholz U."/>
            <person name="Mascher M."/>
            <person name="Fiebig A."/>
        </authorList>
    </citation>
    <scope>NUCLEOTIDE SEQUENCE</scope>
</reference>
<feature type="compositionally biased region" description="Basic and acidic residues" evidence="1">
    <location>
        <begin position="40"/>
        <end position="56"/>
    </location>
</feature>
<gene>
    <name evidence="2" type="ORF">SI8410_16020313</name>
</gene>
<dbReference type="Proteomes" id="UP000663760">
    <property type="component" value="Chromosome 16"/>
</dbReference>